<dbReference type="WBParaSite" id="PDA_v2.g12358.t1">
    <property type="protein sequence ID" value="PDA_v2.g12358.t1"/>
    <property type="gene ID" value="PDA_v2.g12358"/>
</dbReference>
<name>A0A914P4V4_9BILA</name>
<reference evidence="2" key="1">
    <citation type="submission" date="2022-11" db="UniProtKB">
        <authorList>
            <consortium name="WormBaseParasite"/>
        </authorList>
    </citation>
    <scope>IDENTIFICATION</scope>
</reference>
<evidence type="ECO:0000313" key="1">
    <source>
        <dbReference type="Proteomes" id="UP000887578"/>
    </source>
</evidence>
<organism evidence="1 2">
    <name type="scientific">Panagrolaimus davidi</name>
    <dbReference type="NCBI Taxonomy" id="227884"/>
    <lineage>
        <taxon>Eukaryota</taxon>
        <taxon>Metazoa</taxon>
        <taxon>Ecdysozoa</taxon>
        <taxon>Nematoda</taxon>
        <taxon>Chromadorea</taxon>
        <taxon>Rhabditida</taxon>
        <taxon>Tylenchina</taxon>
        <taxon>Panagrolaimomorpha</taxon>
        <taxon>Panagrolaimoidea</taxon>
        <taxon>Panagrolaimidae</taxon>
        <taxon>Panagrolaimus</taxon>
    </lineage>
</organism>
<dbReference type="Proteomes" id="UP000887578">
    <property type="component" value="Unplaced"/>
</dbReference>
<evidence type="ECO:0000313" key="2">
    <source>
        <dbReference type="WBParaSite" id="PDA_v2.g12358.t1"/>
    </source>
</evidence>
<proteinExistence type="predicted"/>
<accession>A0A914P4V4</accession>
<sequence length="486" mass="58272">MKKIYEIPYFEKVVAERKEKLKKRLLIFPNNDKIYHFEYYWNRPLQCYQCCGCGLKADIIKNDKNGKEYVKHKFLHKETSKHFCKLRKYDETKYTVDVSTRIVESENFKIIKYTQKGISSSKLFIFDSTNKNLCRGYLWDSTNGYYLCIGCTSKNPRVFARLCKNADGIEYLILSKNQHVCDLKEFNPDKYKNDVIIKKSMYKHVECFVNGEKRKYLLIFTDKSQKFYYKFTYENGYLPICLKCNQKHLYIQAYILTDKNGDEYISVRDKKHVCTPFEYNENDFEENQIIQSERYKIIKRNWRGKFVEKLVIFDSIDKNLCHEYTLQRTSKTKRYKCNECHHKYSTCAIAWIINYGKENEHVELGKTPHKCSLIKFEDPNSSIINLPNFKIIKTAAKFKSGNPKDCLLIYSSLEKKLCYRYYFDLTSKLFVCHECEYKHRKRVTAKIHKNENNEDFVQLNEKKHICNPQPEKDVLKKMSRFFNIHN</sequence>
<keyword evidence="1" id="KW-1185">Reference proteome</keyword>
<dbReference type="AlphaFoldDB" id="A0A914P4V4"/>
<protein>
    <submittedName>
        <fullName evidence="2">Uncharacterized protein</fullName>
    </submittedName>
</protein>